<dbReference type="Pfam" id="PF02012">
    <property type="entry name" value="BNR"/>
    <property type="match status" value="1"/>
</dbReference>
<comment type="caution">
    <text evidence="2">The sequence shown here is derived from an EMBL/GenBank/DDBJ whole genome shotgun (WGS) entry which is preliminary data.</text>
</comment>
<name>A0ABQ3YW78_9ACTN</name>
<reference evidence="2 3" key="1">
    <citation type="submission" date="2021-01" db="EMBL/GenBank/DDBJ databases">
        <title>Whole genome shotgun sequence of Actinoplanes durhamensis NBRC 14914.</title>
        <authorList>
            <person name="Komaki H."/>
            <person name="Tamura T."/>
        </authorList>
    </citation>
    <scope>NUCLEOTIDE SEQUENCE [LARGE SCALE GENOMIC DNA]</scope>
    <source>
        <strain evidence="2 3">NBRC 14914</strain>
    </source>
</reference>
<dbReference type="EMBL" id="BOML01000027">
    <property type="protein sequence ID" value="GIE01841.1"/>
    <property type="molecule type" value="Genomic_DNA"/>
</dbReference>
<dbReference type="PANTHER" id="PTHR47199">
    <property type="entry name" value="PHOTOSYSTEM II STABILITY/ASSEMBLY FACTOR HCF136, CHLOROPLASTIC"/>
    <property type="match status" value="1"/>
</dbReference>
<protein>
    <submittedName>
        <fullName evidence="2">Oxidoreductase</fullName>
    </submittedName>
</protein>
<dbReference type="InterPro" id="IPR036278">
    <property type="entry name" value="Sialidase_sf"/>
</dbReference>
<evidence type="ECO:0000313" key="3">
    <source>
        <dbReference type="Proteomes" id="UP000637628"/>
    </source>
</evidence>
<dbReference type="SUPFAM" id="SSF50939">
    <property type="entry name" value="Sialidases"/>
    <property type="match status" value="1"/>
</dbReference>
<evidence type="ECO:0000313" key="2">
    <source>
        <dbReference type="EMBL" id="GIE01841.1"/>
    </source>
</evidence>
<feature type="chain" id="PRO_5046730932" evidence="1">
    <location>
        <begin position="18"/>
        <end position="350"/>
    </location>
</feature>
<sequence length="350" mass="36286">MLTAIIFAVTILLPGTAATPATVEPSWRFTQTATTNRLVIDDVVDSSVVWAVGGGGGVAGSVVLTVDGGRSWRNVTPAGGAAKGFRDVEATDRYHAVVLAGGASAQIYRTADGGATWHVVFEDASPGAYYDCMAFFDRRRGLAVSDPVDGRIRLAGTEDGGRSWRVLRNVKMPPAVDGETLIASGTCLQAAGTDAWFGTSTPAGVNNRVFTTKDGGRSWSFATTPLPGGDDTGILSLSFRDPRHGIAIGSDPRQPSDPLNTAAALTSDGGRTWTLAGATSGRRVSVSWLPGQSRTLIAVGRGSDISTDGGQTWRPFDDTTLPGIDCLRGAGCWAVGAGGLAAKLSYGHSR</sequence>
<dbReference type="Gene3D" id="2.130.10.10">
    <property type="entry name" value="YVTN repeat-like/Quinoprotein amine dehydrogenase"/>
    <property type="match status" value="2"/>
</dbReference>
<dbReference type="InterPro" id="IPR002860">
    <property type="entry name" value="BNR_rpt"/>
</dbReference>
<dbReference type="RefSeq" id="WP_203727615.1">
    <property type="nucleotide sequence ID" value="NZ_BAAATX010000005.1"/>
</dbReference>
<organism evidence="2 3">
    <name type="scientific">Paractinoplanes durhamensis</name>
    <dbReference type="NCBI Taxonomy" id="113563"/>
    <lineage>
        <taxon>Bacteria</taxon>
        <taxon>Bacillati</taxon>
        <taxon>Actinomycetota</taxon>
        <taxon>Actinomycetes</taxon>
        <taxon>Micromonosporales</taxon>
        <taxon>Micromonosporaceae</taxon>
        <taxon>Paractinoplanes</taxon>
    </lineage>
</organism>
<dbReference type="CDD" id="cd15482">
    <property type="entry name" value="Sialidase_non-viral"/>
    <property type="match status" value="1"/>
</dbReference>
<accession>A0ABQ3YW78</accession>
<dbReference type="InterPro" id="IPR015943">
    <property type="entry name" value="WD40/YVTN_repeat-like_dom_sf"/>
</dbReference>
<dbReference type="Proteomes" id="UP000637628">
    <property type="component" value="Unassembled WGS sequence"/>
</dbReference>
<keyword evidence="1" id="KW-0732">Signal</keyword>
<feature type="signal peptide" evidence="1">
    <location>
        <begin position="1"/>
        <end position="17"/>
    </location>
</feature>
<gene>
    <name evidence="2" type="ORF">Adu01nite_31910</name>
</gene>
<dbReference type="PANTHER" id="PTHR47199:SF2">
    <property type="entry name" value="PHOTOSYSTEM II STABILITY_ASSEMBLY FACTOR HCF136, CHLOROPLASTIC"/>
    <property type="match status" value="1"/>
</dbReference>
<keyword evidence="3" id="KW-1185">Reference proteome</keyword>
<proteinExistence type="predicted"/>
<evidence type="ECO:0000256" key="1">
    <source>
        <dbReference type="SAM" id="SignalP"/>
    </source>
</evidence>